<dbReference type="AlphaFoldDB" id="A0A1H5CDU1"/>
<sequence>MTSATVLFMSVAAALGTATIYPLQPAIADVAASFGTGIGAVGVALSCGPVGYMLGLALLVPLVDRFPPRSVLALQFAALAVALAATVVAPSAAVLGVVLLVTGACSSVGAGLSSLVGRLAPVGRRSTDLGIVTAGISAGILIGRIAGGWLSDEIGWRAMLLTAAAACAIVAVVSAAILPAERGLVTQSYISGLWSMPGLLRRSATLRGAAFRGALWFFAFCAVWSGLAVALSQPPRSLSAERIGLYALAGLAGIVATRIAGRWTDRVGARPVILAGLVLAAAACVALAVGLNDAVVTLIALAAFDAGLFAAQVANQSTVLDIDPAAPARYNGVYMLVYFVGGSAGAAFGASAAAAVGWGWVTGACIVAIGLAAVLTGPDAGSRPTRIRALSDGREAVAELGEPRAVVVVQRRQLGGGPVHGQELRRRSGSVCRWCTAATMVRNLAGSSSTAAISARYSLPRADQAGRSTAARRVPPGRRWVGTRSRPRRRGGPAASGGGGSRGGSRHPPGARRRAAGASPRSATRSAALRPVAVTTAISQVPVQSRCSGGCA</sequence>
<keyword evidence="4 6" id="KW-0472">Membrane</keyword>
<feature type="transmembrane region" description="Helical" evidence="6">
    <location>
        <begin position="156"/>
        <end position="178"/>
    </location>
</feature>
<protein>
    <submittedName>
        <fullName evidence="8">Predicted arabinose efflux permease, MFS family</fullName>
    </submittedName>
</protein>
<feature type="transmembrane region" description="Helical" evidence="6">
    <location>
        <begin position="335"/>
        <end position="354"/>
    </location>
</feature>
<feature type="transmembrane region" description="Helical" evidence="6">
    <location>
        <begin position="95"/>
        <end position="117"/>
    </location>
</feature>
<evidence type="ECO:0000313" key="9">
    <source>
        <dbReference type="Proteomes" id="UP000182241"/>
    </source>
</evidence>
<dbReference type="RefSeq" id="WP_254779356.1">
    <property type="nucleotide sequence ID" value="NZ_FNSA01000003.1"/>
</dbReference>
<dbReference type="Proteomes" id="UP000182241">
    <property type="component" value="Unassembled WGS sequence"/>
</dbReference>
<dbReference type="InterPro" id="IPR020846">
    <property type="entry name" value="MFS_dom"/>
</dbReference>
<feature type="transmembrane region" description="Helical" evidence="6">
    <location>
        <begin position="243"/>
        <end position="260"/>
    </location>
</feature>
<dbReference type="PANTHER" id="PTHR42910:SF1">
    <property type="entry name" value="MAJOR FACILITATOR SUPERFAMILY (MFS) PROFILE DOMAIN-CONTAINING PROTEIN"/>
    <property type="match status" value="1"/>
</dbReference>
<feature type="domain" description="Major facilitator superfamily (MFS) profile" evidence="7">
    <location>
        <begin position="2"/>
        <end position="381"/>
    </location>
</feature>
<dbReference type="SUPFAM" id="SSF103473">
    <property type="entry name" value="MFS general substrate transporter"/>
    <property type="match status" value="1"/>
</dbReference>
<keyword evidence="3 6" id="KW-1133">Transmembrane helix</keyword>
<evidence type="ECO:0000313" key="8">
    <source>
        <dbReference type="EMBL" id="SED64574.1"/>
    </source>
</evidence>
<feature type="transmembrane region" description="Helical" evidence="6">
    <location>
        <begin position="295"/>
        <end position="314"/>
    </location>
</feature>
<dbReference type="PANTHER" id="PTHR42910">
    <property type="entry name" value="TRANSPORTER SCO4007-RELATED"/>
    <property type="match status" value="1"/>
</dbReference>
<feature type="transmembrane region" description="Helical" evidence="6">
    <location>
        <begin position="71"/>
        <end position="89"/>
    </location>
</feature>
<evidence type="ECO:0000256" key="2">
    <source>
        <dbReference type="ARBA" id="ARBA00022692"/>
    </source>
</evidence>
<organism evidence="8 9">
    <name type="scientific">Tsukamurella tyrosinosolvens</name>
    <dbReference type="NCBI Taxonomy" id="57704"/>
    <lineage>
        <taxon>Bacteria</taxon>
        <taxon>Bacillati</taxon>
        <taxon>Actinomycetota</taxon>
        <taxon>Actinomycetes</taxon>
        <taxon>Mycobacteriales</taxon>
        <taxon>Tsukamurellaceae</taxon>
        <taxon>Tsukamurella</taxon>
    </lineage>
</organism>
<dbReference type="GO" id="GO:0022857">
    <property type="term" value="F:transmembrane transporter activity"/>
    <property type="evidence" value="ECO:0007669"/>
    <property type="project" value="InterPro"/>
</dbReference>
<name>A0A1H5CDU1_TSUTY</name>
<dbReference type="InterPro" id="IPR011701">
    <property type="entry name" value="MFS"/>
</dbReference>
<feature type="compositionally biased region" description="Gly residues" evidence="5">
    <location>
        <begin position="494"/>
        <end position="503"/>
    </location>
</feature>
<evidence type="ECO:0000256" key="1">
    <source>
        <dbReference type="ARBA" id="ARBA00004651"/>
    </source>
</evidence>
<feature type="transmembrane region" description="Helical" evidence="6">
    <location>
        <begin position="272"/>
        <end position="289"/>
    </location>
</feature>
<dbReference type="InterPro" id="IPR001958">
    <property type="entry name" value="Tet-R_TetA/multi-R_MdtG-like"/>
</dbReference>
<feature type="transmembrane region" description="Helical" evidence="6">
    <location>
        <begin position="129"/>
        <end position="150"/>
    </location>
</feature>
<feature type="transmembrane region" description="Helical" evidence="6">
    <location>
        <begin position="209"/>
        <end position="231"/>
    </location>
</feature>
<feature type="transmembrane region" description="Helical" evidence="6">
    <location>
        <begin position="360"/>
        <end position="378"/>
    </location>
</feature>
<evidence type="ECO:0000256" key="5">
    <source>
        <dbReference type="SAM" id="MobiDB-lite"/>
    </source>
</evidence>
<dbReference type="EMBL" id="FNSA01000003">
    <property type="protein sequence ID" value="SED64574.1"/>
    <property type="molecule type" value="Genomic_DNA"/>
</dbReference>
<evidence type="ECO:0000256" key="4">
    <source>
        <dbReference type="ARBA" id="ARBA00023136"/>
    </source>
</evidence>
<comment type="subcellular location">
    <subcellularLocation>
        <location evidence="1">Cell membrane</location>
        <topology evidence="1">Multi-pass membrane protein</topology>
    </subcellularLocation>
</comment>
<keyword evidence="9" id="KW-1185">Reference proteome</keyword>
<dbReference type="PRINTS" id="PR01035">
    <property type="entry name" value="TCRTETA"/>
</dbReference>
<dbReference type="CDD" id="cd17324">
    <property type="entry name" value="MFS_NepI_like"/>
    <property type="match status" value="1"/>
</dbReference>
<proteinExistence type="predicted"/>
<feature type="region of interest" description="Disordered" evidence="5">
    <location>
        <begin position="463"/>
        <end position="528"/>
    </location>
</feature>
<feature type="compositionally biased region" description="Low complexity" evidence="5">
    <location>
        <begin position="516"/>
        <end position="528"/>
    </location>
</feature>
<evidence type="ECO:0000256" key="3">
    <source>
        <dbReference type="ARBA" id="ARBA00022989"/>
    </source>
</evidence>
<dbReference type="Pfam" id="PF07690">
    <property type="entry name" value="MFS_1"/>
    <property type="match status" value="1"/>
</dbReference>
<evidence type="ECO:0000256" key="6">
    <source>
        <dbReference type="SAM" id="Phobius"/>
    </source>
</evidence>
<reference evidence="9" key="1">
    <citation type="submission" date="2016-10" db="EMBL/GenBank/DDBJ databases">
        <authorList>
            <person name="Varghese N."/>
            <person name="Submissions S."/>
        </authorList>
    </citation>
    <scope>NUCLEOTIDE SEQUENCE [LARGE SCALE GENOMIC DNA]</scope>
    <source>
        <strain evidence="9">DSM 44234</strain>
    </source>
</reference>
<gene>
    <name evidence="8" type="ORF">SAMN04489793_5392</name>
</gene>
<dbReference type="Gene3D" id="1.20.1250.20">
    <property type="entry name" value="MFS general substrate transporter like domains"/>
    <property type="match status" value="1"/>
</dbReference>
<feature type="transmembrane region" description="Helical" evidence="6">
    <location>
        <begin position="38"/>
        <end position="59"/>
    </location>
</feature>
<dbReference type="GO" id="GO:0005886">
    <property type="term" value="C:plasma membrane"/>
    <property type="evidence" value="ECO:0007669"/>
    <property type="project" value="UniProtKB-SubCell"/>
</dbReference>
<dbReference type="PROSITE" id="PS50850">
    <property type="entry name" value="MFS"/>
    <property type="match status" value="1"/>
</dbReference>
<dbReference type="InterPro" id="IPR036259">
    <property type="entry name" value="MFS_trans_sf"/>
</dbReference>
<keyword evidence="2 6" id="KW-0812">Transmembrane</keyword>
<accession>A0A1H5CDU1</accession>
<evidence type="ECO:0000259" key="7">
    <source>
        <dbReference type="PROSITE" id="PS50850"/>
    </source>
</evidence>